<dbReference type="PANTHER" id="PTHR42673">
    <property type="entry name" value="MALEYLACETOACETATE ISOMERASE"/>
    <property type="match status" value="1"/>
</dbReference>
<dbReference type="Pfam" id="PF02798">
    <property type="entry name" value="GST_N"/>
    <property type="match status" value="1"/>
</dbReference>
<keyword evidence="5" id="KW-1185">Reference proteome</keyword>
<dbReference type="PROSITE" id="PS50404">
    <property type="entry name" value="GST_NTER"/>
    <property type="match status" value="1"/>
</dbReference>
<dbReference type="InterPro" id="IPR010987">
    <property type="entry name" value="Glutathione-S-Trfase_C-like"/>
</dbReference>
<dbReference type="OrthoDB" id="509852at2"/>
<reference evidence="5" key="1">
    <citation type="submission" date="2016-10" db="EMBL/GenBank/DDBJ databases">
        <authorList>
            <person name="Varghese N."/>
            <person name="Submissions S."/>
        </authorList>
    </citation>
    <scope>NUCLEOTIDE SEQUENCE [LARGE SCALE GENOMIC DNA]</scope>
    <source>
        <strain evidence="5">DSM 18887</strain>
    </source>
</reference>
<dbReference type="PANTHER" id="PTHR42673:SF21">
    <property type="entry name" value="GLUTATHIONE S-TRANSFERASE YFCF"/>
    <property type="match status" value="1"/>
</dbReference>
<evidence type="ECO:0000259" key="3">
    <source>
        <dbReference type="PROSITE" id="PS50405"/>
    </source>
</evidence>
<dbReference type="FunFam" id="1.20.1050.10:FF:000017">
    <property type="entry name" value="Maleylacetoacetate isomerase"/>
    <property type="match status" value="1"/>
</dbReference>
<comment type="similarity">
    <text evidence="1">Belongs to the GST superfamily. Zeta family.</text>
</comment>
<dbReference type="STRING" id="355243.SAMN03080615_02416"/>
<dbReference type="SUPFAM" id="SSF52833">
    <property type="entry name" value="Thioredoxin-like"/>
    <property type="match status" value="1"/>
</dbReference>
<dbReference type="Proteomes" id="UP000198749">
    <property type="component" value="Unassembled WGS sequence"/>
</dbReference>
<dbReference type="InterPro" id="IPR004046">
    <property type="entry name" value="GST_C"/>
</dbReference>
<dbReference type="SFLD" id="SFLDG00358">
    <property type="entry name" value="Main_(cytGST)"/>
    <property type="match status" value="1"/>
</dbReference>
<evidence type="ECO:0000313" key="5">
    <source>
        <dbReference type="Proteomes" id="UP000198749"/>
    </source>
</evidence>
<dbReference type="InterPro" id="IPR004045">
    <property type="entry name" value="Glutathione_S-Trfase_N"/>
</dbReference>
<dbReference type="GO" id="GO:0005737">
    <property type="term" value="C:cytoplasm"/>
    <property type="evidence" value="ECO:0007669"/>
    <property type="project" value="InterPro"/>
</dbReference>
<dbReference type="SFLD" id="SFLDS00019">
    <property type="entry name" value="Glutathione_Transferase_(cytos"/>
    <property type="match status" value="1"/>
</dbReference>
<dbReference type="InterPro" id="IPR036282">
    <property type="entry name" value="Glutathione-S-Trfase_C_sf"/>
</dbReference>
<dbReference type="Pfam" id="PF14497">
    <property type="entry name" value="GST_C_3"/>
    <property type="match status" value="1"/>
</dbReference>
<keyword evidence="4" id="KW-0413">Isomerase</keyword>
<evidence type="ECO:0000256" key="1">
    <source>
        <dbReference type="ARBA" id="ARBA00010007"/>
    </source>
</evidence>
<dbReference type="GO" id="GO:0006559">
    <property type="term" value="P:L-phenylalanine catabolic process"/>
    <property type="evidence" value="ECO:0007669"/>
    <property type="project" value="TreeGrafter"/>
</dbReference>
<dbReference type="RefSeq" id="WP_091358412.1">
    <property type="nucleotide sequence ID" value="NZ_AP025284.1"/>
</dbReference>
<sequence length="210" mass="23417">MILYDYCRSSAAYRVRIALNLKEVEYQQVPVSLLAGEQRSAEYLARNPQGLVPALEDGALLLTQSLAICEYLEESCSGGAPLMPATPADRATVRAMAQLVACDIHPLNNLRMLNYLVSELGVSESEKTEWYRHWIYQGFTALEQLLSQVSGRYSFGDQVTLADLCLVPQVFNANRFNCDLERYPNIVRVNENCLQIQAFAAAHPDLQPGA</sequence>
<evidence type="ECO:0000313" key="4">
    <source>
        <dbReference type="EMBL" id="SEQ69308.1"/>
    </source>
</evidence>
<dbReference type="CDD" id="cd03042">
    <property type="entry name" value="GST_N_Zeta"/>
    <property type="match status" value="1"/>
</dbReference>
<evidence type="ECO:0000259" key="2">
    <source>
        <dbReference type="PROSITE" id="PS50404"/>
    </source>
</evidence>
<dbReference type="InterPro" id="IPR034333">
    <property type="entry name" value="GST_Zeta_N"/>
</dbReference>
<proteinExistence type="inferred from homology"/>
<dbReference type="InterPro" id="IPR036249">
    <property type="entry name" value="Thioredoxin-like_sf"/>
</dbReference>
<dbReference type="Gene3D" id="3.40.30.10">
    <property type="entry name" value="Glutaredoxin"/>
    <property type="match status" value="1"/>
</dbReference>
<dbReference type="PROSITE" id="PS50405">
    <property type="entry name" value="GST_CTER"/>
    <property type="match status" value="1"/>
</dbReference>
<accession>A0A1H9I448</accession>
<dbReference type="CDD" id="cd03191">
    <property type="entry name" value="GST_C_Zeta"/>
    <property type="match status" value="1"/>
</dbReference>
<dbReference type="GO" id="GO:0006749">
    <property type="term" value="P:glutathione metabolic process"/>
    <property type="evidence" value="ECO:0007669"/>
    <property type="project" value="TreeGrafter"/>
</dbReference>
<protein>
    <submittedName>
        <fullName evidence="4">Maleylacetoacetate isomerase</fullName>
    </submittedName>
</protein>
<name>A0A1H9I448_9GAMM</name>
<dbReference type="Gene3D" id="1.20.1050.10">
    <property type="match status" value="1"/>
</dbReference>
<dbReference type="AlphaFoldDB" id="A0A1H9I448"/>
<feature type="domain" description="GST C-terminal" evidence="3">
    <location>
        <begin position="86"/>
        <end position="210"/>
    </location>
</feature>
<dbReference type="InterPro" id="IPR005955">
    <property type="entry name" value="GST_Zeta"/>
</dbReference>
<gene>
    <name evidence="4" type="ORF">SAMN03080615_02416</name>
</gene>
<dbReference type="InterPro" id="IPR040079">
    <property type="entry name" value="Glutathione_S-Trfase"/>
</dbReference>
<feature type="domain" description="GST N-terminal" evidence="2">
    <location>
        <begin position="1"/>
        <end position="80"/>
    </location>
</feature>
<dbReference type="InterPro" id="IPR034330">
    <property type="entry name" value="GST_Zeta_C"/>
</dbReference>
<dbReference type="EMBL" id="FOGB01000006">
    <property type="protein sequence ID" value="SEQ69308.1"/>
    <property type="molecule type" value="Genomic_DNA"/>
</dbReference>
<dbReference type="SUPFAM" id="SSF47616">
    <property type="entry name" value="GST C-terminal domain-like"/>
    <property type="match status" value="1"/>
</dbReference>
<dbReference type="GO" id="GO:0016034">
    <property type="term" value="F:maleylacetoacetate isomerase activity"/>
    <property type="evidence" value="ECO:0007669"/>
    <property type="project" value="TreeGrafter"/>
</dbReference>
<dbReference type="GO" id="GO:0004364">
    <property type="term" value="F:glutathione transferase activity"/>
    <property type="evidence" value="ECO:0007669"/>
    <property type="project" value="TreeGrafter"/>
</dbReference>
<dbReference type="NCBIfam" id="TIGR01262">
    <property type="entry name" value="maiA"/>
    <property type="match status" value="1"/>
</dbReference>
<organism evidence="4 5">
    <name type="scientific">Amphritea atlantica</name>
    <dbReference type="NCBI Taxonomy" id="355243"/>
    <lineage>
        <taxon>Bacteria</taxon>
        <taxon>Pseudomonadati</taxon>
        <taxon>Pseudomonadota</taxon>
        <taxon>Gammaproteobacteria</taxon>
        <taxon>Oceanospirillales</taxon>
        <taxon>Oceanospirillaceae</taxon>
        <taxon>Amphritea</taxon>
    </lineage>
</organism>